<keyword evidence="7" id="KW-1185">Reference proteome</keyword>
<keyword evidence="2 5" id="KW-0863">Zinc-finger</keyword>
<evidence type="ECO:0000313" key="8">
    <source>
        <dbReference type="RefSeq" id="XP_030757988.1"/>
    </source>
</evidence>
<dbReference type="GO" id="GO:0008270">
    <property type="term" value="F:zinc ion binding"/>
    <property type="evidence" value="ECO:0007669"/>
    <property type="project" value="UniProtKB-KW"/>
</dbReference>
<organism evidence="7 8">
    <name type="scientific">Sitophilus oryzae</name>
    <name type="common">Rice weevil</name>
    <name type="synonym">Curculio oryzae</name>
    <dbReference type="NCBI Taxonomy" id="7048"/>
    <lineage>
        <taxon>Eukaryota</taxon>
        <taxon>Metazoa</taxon>
        <taxon>Ecdysozoa</taxon>
        <taxon>Arthropoda</taxon>
        <taxon>Hexapoda</taxon>
        <taxon>Insecta</taxon>
        <taxon>Pterygota</taxon>
        <taxon>Neoptera</taxon>
        <taxon>Endopterygota</taxon>
        <taxon>Coleoptera</taxon>
        <taxon>Polyphaga</taxon>
        <taxon>Cucujiformia</taxon>
        <taxon>Curculionidae</taxon>
        <taxon>Dryophthorinae</taxon>
        <taxon>Sitophilus</taxon>
    </lineage>
</organism>
<evidence type="ECO:0000256" key="2">
    <source>
        <dbReference type="ARBA" id="ARBA00022771"/>
    </source>
</evidence>
<dbReference type="KEGG" id="soy:115883723"/>
<evidence type="ECO:0000256" key="4">
    <source>
        <dbReference type="ARBA" id="ARBA00023125"/>
    </source>
</evidence>
<sequence>MFTNFQKMPGGTTCAVAICKNNSKIVKQSGEPIRFFSFPKDPNIRTEWIRKCFRKHEFSVDHARICSKHFKSDDFEDSLHAKLLNFYPKKLNKNAIPSLLLCNSGMVHTQKDSEDSIEMALKNEIKNESLSIDDDESLAEEAIKIFFLEEEL</sequence>
<evidence type="ECO:0000313" key="7">
    <source>
        <dbReference type="Proteomes" id="UP000504635"/>
    </source>
</evidence>
<dbReference type="GO" id="GO:0003677">
    <property type="term" value="F:DNA binding"/>
    <property type="evidence" value="ECO:0007669"/>
    <property type="project" value="UniProtKB-UniRule"/>
</dbReference>
<gene>
    <name evidence="8" type="primary">LOC115883723</name>
</gene>
<dbReference type="InterPro" id="IPR038441">
    <property type="entry name" value="THAP_Znf_sf"/>
</dbReference>
<dbReference type="SMART" id="SM00692">
    <property type="entry name" value="DM3"/>
    <property type="match status" value="1"/>
</dbReference>
<feature type="domain" description="THAP-type" evidence="6">
    <location>
        <begin position="8"/>
        <end position="100"/>
    </location>
</feature>
<evidence type="ECO:0000259" key="6">
    <source>
        <dbReference type="PROSITE" id="PS50950"/>
    </source>
</evidence>
<dbReference type="AlphaFoldDB" id="A0A6J2Y2D7"/>
<name>A0A6J2Y2D7_SITOR</name>
<dbReference type="InterPro" id="IPR006612">
    <property type="entry name" value="THAP_Znf"/>
</dbReference>
<dbReference type="InterPro" id="IPR052224">
    <property type="entry name" value="THAP_domain_protein"/>
</dbReference>
<evidence type="ECO:0000256" key="5">
    <source>
        <dbReference type="PROSITE-ProRule" id="PRU00309"/>
    </source>
</evidence>
<dbReference type="InParanoid" id="A0A6J2Y2D7"/>
<reference evidence="8" key="1">
    <citation type="submission" date="2025-08" db="UniProtKB">
        <authorList>
            <consortium name="RefSeq"/>
        </authorList>
    </citation>
    <scope>IDENTIFICATION</scope>
    <source>
        <tissue evidence="8">Gonads</tissue>
    </source>
</reference>
<dbReference type="Gene3D" id="6.20.210.20">
    <property type="entry name" value="THAP domain"/>
    <property type="match status" value="1"/>
</dbReference>
<evidence type="ECO:0000256" key="1">
    <source>
        <dbReference type="ARBA" id="ARBA00022723"/>
    </source>
</evidence>
<dbReference type="PANTHER" id="PTHR46927">
    <property type="entry name" value="AGAP005574-PA"/>
    <property type="match status" value="1"/>
</dbReference>
<dbReference type="GeneID" id="115883723"/>
<dbReference type="OrthoDB" id="7331812at2759"/>
<accession>A0A6J2Y2D7</accession>
<protein>
    <submittedName>
        <fullName evidence="8">THAP domain-containing protein 2-like isoform X1</fullName>
    </submittedName>
</protein>
<dbReference type="SUPFAM" id="SSF57716">
    <property type="entry name" value="Glucocorticoid receptor-like (DNA-binding domain)"/>
    <property type="match status" value="1"/>
</dbReference>
<keyword evidence="4 5" id="KW-0238">DNA-binding</keyword>
<evidence type="ECO:0000256" key="3">
    <source>
        <dbReference type="ARBA" id="ARBA00022833"/>
    </source>
</evidence>
<proteinExistence type="predicted"/>
<dbReference type="RefSeq" id="XP_030757988.1">
    <property type="nucleotide sequence ID" value="XM_030902128.1"/>
</dbReference>
<keyword evidence="3" id="KW-0862">Zinc</keyword>
<keyword evidence="1" id="KW-0479">Metal-binding</keyword>
<dbReference type="Proteomes" id="UP000504635">
    <property type="component" value="Unplaced"/>
</dbReference>
<dbReference type="PROSITE" id="PS50950">
    <property type="entry name" value="ZF_THAP"/>
    <property type="match status" value="1"/>
</dbReference>
<dbReference type="PANTHER" id="PTHR46927:SF3">
    <property type="entry name" value="THAP-TYPE DOMAIN-CONTAINING PROTEIN"/>
    <property type="match status" value="1"/>
</dbReference>
<dbReference type="SMART" id="SM00980">
    <property type="entry name" value="THAP"/>
    <property type="match status" value="1"/>
</dbReference>
<dbReference type="Pfam" id="PF05485">
    <property type="entry name" value="THAP"/>
    <property type="match status" value="1"/>
</dbReference>